<dbReference type="InterPro" id="IPR029058">
    <property type="entry name" value="AB_hydrolase_fold"/>
</dbReference>
<feature type="domain" description="Ketosynthase family 3 (KS3)" evidence="6">
    <location>
        <begin position="32"/>
        <end position="447"/>
    </location>
</feature>
<dbReference type="Pfam" id="PF14765">
    <property type="entry name" value="PS-DH"/>
    <property type="match status" value="1"/>
</dbReference>
<evidence type="ECO:0000256" key="2">
    <source>
        <dbReference type="ARBA" id="ARBA00022553"/>
    </source>
</evidence>
<feature type="region of interest" description="C-terminal hotdog fold" evidence="4">
    <location>
        <begin position="2048"/>
        <end position="2200"/>
    </location>
</feature>
<dbReference type="InterPro" id="IPR014030">
    <property type="entry name" value="Ketoacyl_synth_N"/>
</dbReference>
<dbReference type="SMART" id="SM01294">
    <property type="entry name" value="PKS_PP_betabranch"/>
    <property type="match status" value="2"/>
</dbReference>
<dbReference type="InterPro" id="IPR032821">
    <property type="entry name" value="PKS_assoc"/>
</dbReference>
<dbReference type="InterPro" id="IPR049551">
    <property type="entry name" value="PKS_DH_C"/>
</dbReference>
<dbReference type="SMART" id="SM00825">
    <property type="entry name" value="PKS_KS"/>
    <property type="match status" value="2"/>
</dbReference>
<dbReference type="InterPro" id="IPR057326">
    <property type="entry name" value="KR_dom"/>
</dbReference>
<evidence type="ECO:0000259" key="5">
    <source>
        <dbReference type="PROSITE" id="PS50075"/>
    </source>
</evidence>
<feature type="active site" description="Proton acceptor; for dehydratase activity" evidence="4">
    <location>
        <position position="1941"/>
    </location>
</feature>
<keyword evidence="2" id="KW-0597">Phosphoprotein</keyword>
<dbReference type="Pfam" id="PF00550">
    <property type="entry name" value="PP-binding"/>
    <property type="match status" value="2"/>
</dbReference>
<feature type="domain" description="Carrier" evidence="5">
    <location>
        <begin position="2796"/>
        <end position="2870"/>
    </location>
</feature>
<evidence type="ECO:0000259" key="7">
    <source>
        <dbReference type="PROSITE" id="PS52019"/>
    </source>
</evidence>
<accession>A0ABZ2K0Z7</accession>
<dbReference type="Pfam" id="PF16197">
    <property type="entry name" value="KAsynt_C_assoc"/>
    <property type="match status" value="2"/>
</dbReference>
<dbReference type="InterPro" id="IPR014031">
    <property type="entry name" value="Ketoacyl_synth_C"/>
</dbReference>
<dbReference type="SUPFAM" id="SSF52151">
    <property type="entry name" value="FabD/lysophospholipase-like"/>
    <property type="match status" value="2"/>
</dbReference>
<dbReference type="PROSITE" id="PS00606">
    <property type="entry name" value="KS3_1"/>
    <property type="match status" value="2"/>
</dbReference>
<dbReference type="SMART" id="SM00823">
    <property type="entry name" value="PKS_PP"/>
    <property type="match status" value="2"/>
</dbReference>
<dbReference type="InterPro" id="IPR018201">
    <property type="entry name" value="Ketoacyl_synth_AS"/>
</dbReference>
<dbReference type="Pfam" id="PF02801">
    <property type="entry name" value="Ketoacyl-synt_C"/>
    <property type="match status" value="2"/>
</dbReference>
<dbReference type="RefSeq" id="WP_394843018.1">
    <property type="nucleotide sequence ID" value="NZ_CP089982.1"/>
</dbReference>
<dbReference type="InterPro" id="IPR020806">
    <property type="entry name" value="PKS_PP-bd"/>
</dbReference>
<dbReference type="InterPro" id="IPR042104">
    <property type="entry name" value="PKS_dehydratase_sf"/>
</dbReference>
<evidence type="ECO:0000256" key="1">
    <source>
        <dbReference type="ARBA" id="ARBA00022450"/>
    </source>
</evidence>
<dbReference type="InterPro" id="IPR036291">
    <property type="entry name" value="NAD(P)-bd_dom_sf"/>
</dbReference>
<dbReference type="SUPFAM" id="SSF53474">
    <property type="entry name" value="alpha/beta-Hydrolases"/>
    <property type="match status" value="1"/>
</dbReference>
<dbReference type="PANTHER" id="PTHR43775:SF37">
    <property type="entry name" value="SI:DKEY-61P9.11"/>
    <property type="match status" value="1"/>
</dbReference>
<feature type="domain" description="Carrier" evidence="5">
    <location>
        <begin position="928"/>
        <end position="1003"/>
    </location>
</feature>
<evidence type="ECO:0000256" key="4">
    <source>
        <dbReference type="PROSITE-ProRule" id="PRU01363"/>
    </source>
</evidence>
<dbReference type="InterPro" id="IPR016036">
    <property type="entry name" value="Malonyl_transacylase_ACP-bd"/>
</dbReference>
<dbReference type="InterPro" id="IPR016039">
    <property type="entry name" value="Thiolase-like"/>
</dbReference>
<dbReference type="InterPro" id="IPR006162">
    <property type="entry name" value="Ppantetheine_attach_site"/>
</dbReference>
<dbReference type="PROSITE" id="PS52019">
    <property type="entry name" value="PKS_MFAS_DH"/>
    <property type="match status" value="1"/>
</dbReference>
<dbReference type="InterPro" id="IPR013968">
    <property type="entry name" value="PKS_KR"/>
</dbReference>
<dbReference type="InterPro" id="IPR001227">
    <property type="entry name" value="Ac_transferase_dom_sf"/>
</dbReference>
<dbReference type="Gene3D" id="3.30.70.3290">
    <property type="match status" value="2"/>
</dbReference>
<dbReference type="InterPro" id="IPR009081">
    <property type="entry name" value="PP-bd_ACP"/>
</dbReference>
<dbReference type="Gene3D" id="1.10.1200.10">
    <property type="entry name" value="ACP-like"/>
    <property type="match status" value="2"/>
</dbReference>
<feature type="domain" description="Ketosynthase family 3 (KS3)" evidence="6">
    <location>
        <begin position="1025"/>
        <end position="1450"/>
    </location>
</feature>
<evidence type="ECO:0000259" key="6">
    <source>
        <dbReference type="PROSITE" id="PS52004"/>
    </source>
</evidence>
<dbReference type="Gene3D" id="3.40.50.720">
    <property type="entry name" value="NAD(P)-binding Rossmann-like Domain"/>
    <property type="match status" value="2"/>
</dbReference>
<name>A0ABZ2K0Z7_9BACT</name>
<dbReference type="InterPro" id="IPR049552">
    <property type="entry name" value="PKS_DH_N"/>
</dbReference>
<dbReference type="Pfam" id="PF00698">
    <property type="entry name" value="Acyl_transf_1"/>
    <property type="match status" value="2"/>
</dbReference>
<reference evidence="8 9" key="1">
    <citation type="submission" date="2021-12" db="EMBL/GenBank/DDBJ databases">
        <title>Discovery of the Pendulisporaceae a myxobacterial family with distinct sporulation behavior and unique specialized metabolism.</title>
        <authorList>
            <person name="Garcia R."/>
            <person name="Popoff A."/>
            <person name="Bader C.D."/>
            <person name="Loehr J."/>
            <person name="Walesch S."/>
            <person name="Walt C."/>
            <person name="Boldt J."/>
            <person name="Bunk B."/>
            <person name="Haeckl F.J.F.P.J."/>
            <person name="Gunesch A.P."/>
            <person name="Birkelbach J."/>
            <person name="Nuebel U."/>
            <person name="Pietschmann T."/>
            <person name="Bach T."/>
            <person name="Mueller R."/>
        </authorList>
    </citation>
    <scope>NUCLEOTIDE SEQUENCE [LARGE SCALE GENOMIC DNA]</scope>
    <source>
        <strain evidence="8 9">MSr12523</strain>
    </source>
</reference>
<dbReference type="InterPro" id="IPR049900">
    <property type="entry name" value="PKS_mFAS_DH"/>
</dbReference>
<evidence type="ECO:0000256" key="3">
    <source>
        <dbReference type="ARBA" id="ARBA00022679"/>
    </source>
</evidence>
<dbReference type="Pfam" id="PF08659">
    <property type="entry name" value="KR"/>
    <property type="match status" value="1"/>
</dbReference>
<dbReference type="InterPro" id="IPR020807">
    <property type="entry name" value="PKS_DH"/>
</dbReference>
<dbReference type="PROSITE" id="PS50075">
    <property type="entry name" value="CARRIER"/>
    <property type="match status" value="2"/>
</dbReference>
<dbReference type="SMART" id="SM00827">
    <property type="entry name" value="PKS_AT"/>
    <property type="match status" value="2"/>
</dbReference>
<dbReference type="InterPro" id="IPR020841">
    <property type="entry name" value="PKS_Beta-ketoAc_synthase_dom"/>
</dbReference>
<dbReference type="Gene3D" id="3.10.129.110">
    <property type="entry name" value="Polyketide synthase dehydratase"/>
    <property type="match status" value="1"/>
</dbReference>
<dbReference type="InterPro" id="IPR036736">
    <property type="entry name" value="ACP-like_sf"/>
</dbReference>
<dbReference type="InterPro" id="IPR001031">
    <property type="entry name" value="Thioesterase"/>
</dbReference>
<feature type="domain" description="PKS/mFAS DH" evidence="7">
    <location>
        <begin position="1906"/>
        <end position="2200"/>
    </location>
</feature>
<dbReference type="InterPro" id="IPR016035">
    <property type="entry name" value="Acyl_Trfase/lysoPLipase"/>
</dbReference>
<keyword evidence="3" id="KW-0808">Transferase</keyword>
<dbReference type="Gene3D" id="3.40.366.10">
    <property type="entry name" value="Malonyl-Coenzyme A Acyl Carrier Protein, domain 2"/>
    <property type="match status" value="2"/>
</dbReference>
<dbReference type="SUPFAM" id="SSF53901">
    <property type="entry name" value="Thiolase-like"/>
    <property type="match status" value="2"/>
</dbReference>
<protein>
    <submittedName>
        <fullName evidence="8">SDR family NAD(P)-dependent oxidoreductase</fullName>
    </submittedName>
</protein>
<dbReference type="Proteomes" id="UP001379533">
    <property type="component" value="Chromosome"/>
</dbReference>
<evidence type="ECO:0000313" key="9">
    <source>
        <dbReference type="Proteomes" id="UP001379533"/>
    </source>
</evidence>
<feature type="active site" description="Proton donor; for dehydratase activity" evidence="4">
    <location>
        <position position="2109"/>
    </location>
</feature>
<proteinExistence type="predicted"/>
<dbReference type="Pfam" id="PF00975">
    <property type="entry name" value="Thioesterase"/>
    <property type="match status" value="1"/>
</dbReference>
<dbReference type="PROSITE" id="PS52004">
    <property type="entry name" value="KS3_2"/>
    <property type="match status" value="2"/>
</dbReference>
<dbReference type="SMART" id="SM00822">
    <property type="entry name" value="PKS_KR"/>
    <property type="match status" value="1"/>
</dbReference>
<dbReference type="SUPFAM" id="SSF47336">
    <property type="entry name" value="ACP-like"/>
    <property type="match status" value="2"/>
</dbReference>
<dbReference type="InterPro" id="IPR014043">
    <property type="entry name" value="Acyl_transferase_dom"/>
</dbReference>
<gene>
    <name evidence="8" type="ORF">LZC95_38935</name>
</gene>
<dbReference type="CDD" id="cd08955">
    <property type="entry name" value="KR_2_FAS_SDR_x"/>
    <property type="match status" value="1"/>
</dbReference>
<feature type="region of interest" description="N-terminal hotdog fold" evidence="4">
    <location>
        <begin position="1906"/>
        <end position="2033"/>
    </location>
</feature>
<dbReference type="EMBL" id="CP089982">
    <property type="protein sequence ID" value="WXA92415.1"/>
    <property type="molecule type" value="Genomic_DNA"/>
</dbReference>
<keyword evidence="1" id="KW-0596">Phosphopantetheine</keyword>
<dbReference type="SMART" id="SM00826">
    <property type="entry name" value="PKS_DH"/>
    <property type="match status" value="1"/>
</dbReference>
<organism evidence="8 9">
    <name type="scientific">Pendulispora brunnea</name>
    <dbReference type="NCBI Taxonomy" id="2905690"/>
    <lineage>
        <taxon>Bacteria</taxon>
        <taxon>Pseudomonadati</taxon>
        <taxon>Myxococcota</taxon>
        <taxon>Myxococcia</taxon>
        <taxon>Myxococcales</taxon>
        <taxon>Sorangiineae</taxon>
        <taxon>Pendulisporaceae</taxon>
        <taxon>Pendulispora</taxon>
    </lineage>
</organism>
<dbReference type="CDD" id="cd00833">
    <property type="entry name" value="PKS"/>
    <property type="match status" value="2"/>
</dbReference>
<keyword evidence="9" id="KW-1185">Reference proteome</keyword>
<dbReference type="SUPFAM" id="SSF51735">
    <property type="entry name" value="NAD(P)-binding Rossmann-fold domains"/>
    <property type="match status" value="2"/>
</dbReference>
<dbReference type="Gene3D" id="3.40.47.10">
    <property type="match status" value="2"/>
</dbReference>
<sequence length="3131" mass="339742">MDTTALLEQNKKALVAIKDLKARLARAESVARAPIAVVGMACRFPGGCRTPDDLWELLREGRDAVGEARWPDALFDAGAIATRALGRIDHEADFDPEFFHVSPREAASMDPQHRLLLEIAWEACENAGLSPERLQGSRTGIFVGIGNNDYGDFELRNTDLNAVSAHAGTGNATCLAAGRLSFFFGTKGPALVIDTACSSSLVAIHQACASLRQGESEIALAGGINLVLRPNGSVFLSRFGALSPTGRCRAFAEAADGYVRAEGCGVVVLKRLDDAQRDGDPIWAVIRGSALNHDGRSGGLTVPNGAAQRELLLAALANAGIAPQRIGYLEAHGTGTPLGDPIEMGAIAAVFGGAPRPDALRVGSVKSNLGHTEAAAGIAGFIKAALCLRHRAIPAHLHFETPSSRIDWNVPVAIPTRLEPWASDGPRMAGVSSFGFSGTNAHVILEEAPPREARRASRQGTQMLCLSGHHERSLIQLAAAYRDRLSDEDTVADVCHTAARRRVHHRNRLVVLGTTADELRRGLADFLEGTHHPGVVRGEAVLDGMSKTAFVFSGQGSQWLGMGRELLASDPDFASGLRFMDVSFREEFGWSLVDALLTGPLERTSIAQPVIVALQIALADLWLRWGVAPDAVLGHSLGELSAAYLAGVLTRSEALRLAGLRGRFMDEATGRGKMAELSCTEADARRYVEGHEDEVCIAALNGPETTVLAGATEALGRVLERVAEGGIKHRLLRVDYAFHSPQMRAFREPFEAALRGVSPRAAEVCLYSSVTAGKMRGEDLTAAYWGRNLTDAVRFHPALVAMLRDGYRAIVEISPHPVLLASIQETLRREGVSGVAAYSLRRGAPEAPTLLANLAALHVAGYPVDWGALYPGEADAVSLPAYPWHHRRFWPASEAAVAECAPAKAPAPEPSSKLWNELQALGALARPPRIERHVREQLARVLQLEPDASPSKRTLLSELGMDSVGAVELSKALRLTRGHELTPAVLFERPTIEGLTEYLVREFDRLRGVETAPVAVPETAPSFSSEPIAIIGMGCRFPGGVDDTESFWQFLKDGANGVCEAPKERWDLARYYDSEPGTPGRMYTAHGGFLTRVDGFDAEFFGISPREAQSMDPQQRIFLQTCWEALENAGISAEALEGTRTGVYAGIVNQDYAMMQMKDTAHGEMDTYFATGHPHCVVSGRVSYQLGLRGPTLSVDTACSSSLVALHLACQSLRLGHSDLALAGGINLLLMPEIYMIRCQARMLSPSGRCATFDASADGYIPGEGSGVVVLKRLGDALRDGDRIDAVLRATGVNHDGRSNGMTVPSGSAQRELMLAALREARLEPHRVGYLEAHGTGTKLGDPIEMAAIQDVYCADRPASTPLLVGSVKTNFGHLESAAGICGVIKAVLALRHAAVPRNLHFTELNPHIELHPATRIPTEFTAWSGDQPRCAAVSSFGMSGTNAHAILEEAPARAPAPARDAKDVRLVPISAQHPEALRAHAARLKDHLDARPELSLDDVLHTLHKRTPHRQRAVLRAGSLAELKEQLAIVAAGQDDARCMRTDEVALGDPKVVFVFPGQGSQWIKMGCQLLEREPEFAAELQEVDTWIQKYAGWSVLAELRADADASHLDQVDVIQPCIFAVQVGLARLWRSWGVVPSAVIGHSMGEVAAAYVAGVLSLEDAVCIITRRSQIVKRTRGNGAMALVELGREEAERAIAAQPEIAVAAENGPHTVLLSGAPGPMEQVLEELRRRDVFCRAVKVDYASHSPQMDALRPVLNEALGQVRPREAKVAFYSTVTHRVEDGLAMDASYWADNLREPVLFWPVLRRLVEDGHNVFLEISPHPVLVPSMAQGLQHLQAKALTLPSLYRDKSESDCLLEARARYFCAGGRLAEISPEGAQVLALPGYPWQEQRFWYTPSAQTAGASAVGRMLERVSTTADGRRIWESSLSPALMPSLADHKVNGIALFPGAGYVELVLEAAAELGIAGSTRIDALEIRAALVLREETARTVQVELTPLDERTFEFSIGSRDDDHAAWTRHADGLVTRDPCGTEGSTVSIEELRARLSHGVSAEDHYLRTRERGLEYGVGYQVVGSLFCRPGEVLAELQVPSAVQGELSGCQVHPSLLDGAFQVIDAALSGLDRVDEGAVYLPSGLHGVRLHRKPGTRIEGLHAHLKLLETPARDPATVEAQLWLRDAAGVPVLSVERFIIRRVEGQGRSWEGVPSDWFYQLHWQPLEASPRPAAKRDESWLLFADEGGLAAAVADRLAPAGVKTTLIRKDARADVRELFTQGAFTRVLYFWGLDAPSLEAEPDVLPAELPETESLLELVQALVACDPQPCPRLWVMTSGTTPMQAPLWAMARVLEYEHPELKTVSCELDRRSLDLFIAMLCAEHVPDQLRLHAGVAYEARLTRYMPPALPSPAPAIDLAQTVASLRRLAPFERGHTWLVLDADPSLHEALTREAALNDVRVLAHSDEGVDVIVNFAPPATAARTASLLDACGTFIDFSHAKAPPTLPPSATFVALKAPRERHLPREGWGPGTESGTYLITGGLGALGLRVARFLVDRGVRHLALLGRSAPDAHAKEAIRALQALGAHVRVFSADVARRDDVQAALHVIDQGGFPLRGVIHCAGILRDGALLQMDRAKFRAVLDSKVAGAWNLHVLTRHLPLEHFVLFSSVASMLGSPGQGNYAAANAFMDGLAAHRRARGLPALSINWGAFRDIGLAAGAERSGIAGIPPEKGMKALDLALRGGETSLGIFPFPFLLWRKLNPQIAKNTLFATIRAESRYREDEHARDASIAEALAAADPSARREHLDGFLKQNLSRVLKVSAEQVRPQLTFKEMGFDSLMAIELRNRLEAGLGVSLSSTLIWRYPTLDELSTFLIERIAGQESTSTPVQAAGRWLVRERPKASAKLRLLCFPHGGAGASAFQGWWQQFPDDVEIITFQPPGREERLHEEPERNMGAYASAIVDELLPLLDVPFAVFGYSLGGLTGFATLAELRRRTGRTPLHMFVSSCFAPHIPFAETTLSRVSTQQSALKAMAFYQSTPDSVFRDPEMQALLARSMDADNSVVESYRFGDERPLECPITAFAGRGDDLAPLEEQLRWRELTTGAFDLLPFEGDHFFFLRDKRAVMTELQRRLLPLRSK</sequence>
<dbReference type="Pfam" id="PF00109">
    <property type="entry name" value="ketoacyl-synt"/>
    <property type="match status" value="2"/>
</dbReference>
<dbReference type="InterPro" id="IPR050091">
    <property type="entry name" value="PKS_NRPS_Biosynth_Enz"/>
</dbReference>
<dbReference type="PANTHER" id="PTHR43775">
    <property type="entry name" value="FATTY ACID SYNTHASE"/>
    <property type="match status" value="1"/>
</dbReference>
<dbReference type="SUPFAM" id="SSF55048">
    <property type="entry name" value="Probable ACP-binding domain of malonyl-CoA ACP transacylase"/>
    <property type="match status" value="2"/>
</dbReference>
<dbReference type="PROSITE" id="PS00012">
    <property type="entry name" value="PHOSPHOPANTETHEINE"/>
    <property type="match status" value="2"/>
</dbReference>
<evidence type="ECO:0000313" key="8">
    <source>
        <dbReference type="EMBL" id="WXA92415.1"/>
    </source>
</evidence>
<dbReference type="Pfam" id="PF21089">
    <property type="entry name" value="PKS_DH_N"/>
    <property type="match status" value="1"/>
</dbReference>
<dbReference type="Gene3D" id="3.40.50.1820">
    <property type="entry name" value="alpha/beta hydrolase"/>
    <property type="match status" value="1"/>
</dbReference>